<feature type="transmembrane region" description="Helical" evidence="6">
    <location>
        <begin position="12"/>
        <end position="30"/>
    </location>
</feature>
<feature type="domain" description="SSD" evidence="7">
    <location>
        <begin position="252"/>
        <end position="374"/>
    </location>
</feature>
<evidence type="ECO:0000256" key="5">
    <source>
        <dbReference type="ARBA" id="ARBA00023136"/>
    </source>
</evidence>
<dbReference type="GO" id="GO:0005886">
    <property type="term" value="C:plasma membrane"/>
    <property type="evidence" value="ECO:0007669"/>
    <property type="project" value="UniProtKB-SubCell"/>
</dbReference>
<feature type="transmembrane region" description="Helical" evidence="6">
    <location>
        <begin position="736"/>
        <end position="762"/>
    </location>
</feature>
<sequence length="791" mass="90152">MDFWTQVSRLILKGRYIILILIAAFTYFLASQMQYMRFSYTEANLLPENHKTNIEYNQFLELFGEEGNLIILATEDSSIFTPEKFNAWNDLSKKLDSFNEVDFTVAIGDIQKLKKNKTEQKFDVEPLYDKAPTTTEEVLKIKNELFENLPFFDNFLYNKKSETIRTIVYLKKDIVNTAARKDFIFDALNPTIEKFEKDYNIDIRVSGMPYIRTMNAQNIIDEIGLFVFLALAVTALIFFFFFRSFRATFITLVVVSIGVVWAFGFIGLFRYEITVLMALIPPLIIVIGVPNAIFLINKYQQEVKKHGNQAKSLQRVISKIGNATLMTNVTTASGFATFIFTKSQLLREFGTIASINILAIFVLALLIIPIMYSFLPLPKEKHLKHLERKWIDAIVTWMESIVRNHRFAVYASTIVLIIVSMIGVYMIKISGSLIEDMPKGKQFFKDIVFFEEEFGGIMPLEIVIDTKVEKGVMKLSTLQRMNKLDETIDEIPQLSKSLSVLNIVKYSKQAFYSGIPKYYQLPNNQEKNWILSYTKNSTSNSDLLNNFVDSTGRYARITTFMKDIGTDKMKLIEDRIQQKIDKEFPKEDYNVSMTGGALVFLKGTTFLINNLVISLSLAILLIAIFMAFMFRSFRMIIISLIPNIFPLLITAGLMGYLGVPIKPSTILVFSIAFGISVDDTIHFLAKYRQELIANNWRIKQSVYAALRETGVSMFYTSIVLFFGFLVFTVSSFGGTIALGGLVSITLLFAMVSNLLLLPSLLLSLEKKIANKKTLKEPTLDILAPEDNNGDK</sequence>
<evidence type="ECO:0000256" key="3">
    <source>
        <dbReference type="ARBA" id="ARBA00022692"/>
    </source>
</evidence>
<dbReference type="Pfam" id="PF03176">
    <property type="entry name" value="MMPL"/>
    <property type="match status" value="2"/>
</dbReference>
<evidence type="ECO:0000256" key="6">
    <source>
        <dbReference type="SAM" id="Phobius"/>
    </source>
</evidence>
<dbReference type="PANTHER" id="PTHR33406:SF12">
    <property type="entry name" value="BLR2997 PROTEIN"/>
    <property type="match status" value="1"/>
</dbReference>
<feature type="transmembrane region" description="Helical" evidence="6">
    <location>
        <begin position="637"/>
        <end position="659"/>
    </location>
</feature>
<proteinExistence type="predicted"/>
<dbReference type="InterPro" id="IPR000731">
    <property type="entry name" value="SSD"/>
</dbReference>
<feature type="domain" description="SSD" evidence="7">
    <location>
        <begin position="637"/>
        <end position="763"/>
    </location>
</feature>
<evidence type="ECO:0000313" key="8">
    <source>
        <dbReference type="EMBL" id="REE83218.1"/>
    </source>
</evidence>
<feature type="transmembrane region" description="Helical" evidence="6">
    <location>
        <begin position="275"/>
        <end position="296"/>
    </location>
</feature>
<feature type="transmembrane region" description="Helical" evidence="6">
    <location>
        <begin position="611"/>
        <end position="630"/>
    </location>
</feature>
<evidence type="ECO:0000313" key="9">
    <source>
        <dbReference type="Proteomes" id="UP000256429"/>
    </source>
</evidence>
<feature type="transmembrane region" description="Helical" evidence="6">
    <location>
        <begin position="223"/>
        <end position="242"/>
    </location>
</feature>
<evidence type="ECO:0000256" key="4">
    <source>
        <dbReference type="ARBA" id="ARBA00022989"/>
    </source>
</evidence>
<dbReference type="SUPFAM" id="SSF82866">
    <property type="entry name" value="Multidrug efflux transporter AcrB transmembrane domain"/>
    <property type="match status" value="2"/>
</dbReference>
<dbReference type="InterPro" id="IPR004869">
    <property type="entry name" value="MMPL_dom"/>
</dbReference>
<organism evidence="8 9">
    <name type="scientific">Lutibacter oceani</name>
    <dbReference type="NCBI Taxonomy" id="1853311"/>
    <lineage>
        <taxon>Bacteria</taxon>
        <taxon>Pseudomonadati</taxon>
        <taxon>Bacteroidota</taxon>
        <taxon>Flavobacteriia</taxon>
        <taxon>Flavobacteriales</taxon>
        <taxon>Flavobacteriaceae</taxon>
        <taxon>Lutibacter</taxon>
    </lineage>
</organism>
<comment type="caution">
    <text evidence="8">The sequence shown here is derived from an EMBL/GenBank/DDBJ whole genome shotgun (WGS) entry which is preliminary data.</text>
</comment>
<dbReference type="Gene3D" id="1.20.1640.10">
    <property type="entry name" value="Multidrug efflux transporter AcrB transmembrane domain"/>
    <property type="match status" value="2"/>
</dbReference>
<reference evidence="8 9" key="1">
    <citation type="submission" date="2018-08" db="EMBL/GenBank/DDBJ databases">
        <title>Genomic Encyclopedia of Type Strains, Phase III (KMG-III): the genomes of soil and plant-associated and newly described type strains.</title>
        <authorList>
            <person name="Whitman W."/>
        </authorList>
    </citation>
    <scope>NUCLEOTIDE SEQUENCE [LARGE SCALE GENOMIC DNA]</scope>
    <source>
        <strain evidence="8 9">325-5</strain>
    </source>
</reference>
<feature type="transmembrane region" description="Helical" evidence="6">
    <location>
        <begin position="706"/>
        <end position="730"/>
    </location>
</feature>
<dbReference type="EMBL" id="QTTQ01000009">
    <property type="protein sequence ID" value="REE83218.1"/>
    <property type="molecule type" value="Genomic_DNA"/>
</dbReference>
<gene>
    <name evidence="8" type="ORF">BX611_0503</name>
</gene>
<dbReference type="InterPro" id="IPR050545">
    <property type="entry name" value="Mycobact_MmpL"/>
</dbReference>
<keyword evidence="3 6" id="KW-0812">Transmembrane</keyword>
<evidence type="ECO:0000256" key="2">
    <source>
        <dbReference type="ARBA" id="ARBA00022475"/>
    </source>
</evidence>
<feature type="transmembrane region" description="Helical" evidence="6">
    <location>
        <begin position="316"/>
        <end position="340"/>
    </location>
</feature>
<evidence type="ECO:0000259" key="7">
    <source>
        <dbReference type="PROSITE" id="PS50156"/>
    </source>
</evidence>
<feature type="transmembrane region" description="Helical" evidence="6">
    <location>
        <begin position="249"/>
        <end position="269"/>
    </location>
</feature>
<keyword evidence="4 6" id="KW-1133">Transmembrane helix</keyword>
<keyword evidence="5 6" id="KW-0472">Membrane</keyword>
<dbReference type="AlphaFoldDB" id="A0A3D9RUQ2"/>
<evidence type="ECO:0000256" key="1">
    <source>
        <dbReference type="ARBA" id="ARBA00004651"/>
    </source>
</evidence>
<feature type="transmembrane region" description="Helical" evidence="6">
    <location>
        <begin position="407"/>
        <end position="427"/>
    </location>
</feature>
<feature type="transmembrane region" description="Helical" evidence="6">
    <location>
        <begin position="665"/>
        <end position="685"/>
    </location>
</feature>
<dbReference type="OrthoDB" id="9805018at2"/>
<dbReference type="PANTHER" id="PTHR33406">
    <property type="entry name" value="MEMBRANE PROTEIN MJ1562-RELATED"/>
    <property type="match status" value="1"/>
</dbReference>
<feature type="transmembrane region" description="Helical" evidence="6">
    <location>
        <begin position="352"/>
        <end position="375"/>
    </location>
</feature>
<keyword evidence="9" id="KW-1185">Reference proteome</keyword>
<dbReference type="Proteomes" id="UP000256429">
    <property type="component" value="Unassembled WGS sequence"/>
</dbReference>
<dbReference type="RefSeq" id="WP_115877894.1">
    <property type="nucleotide sequence ID" value="NZ_QTTQ01000009.1"/>
</dbReference>
<dbReference type="PROSITE" id="PS50156">
    <property type="entry name" value="SSD"/>
    <property type="match status" value="2"/>
</dbReference>
<keyword evidence="2" id="KW-1003">Cell membrane</keyword>
<name>A0A3D9RUQ2_9FLAO</name>
<protein>
    <recommendedName>
        <fullName evidence="7">SSD domain-containing protein</fullName>
    </recommendedName>
</protein>
<comment type="subcellular location">
    <subcellularLocation>
        <location evidence="1">Cell membrane</location>
        <topology evidence="1">Multi-pass membrane protein</topology>
    </subcellularLocation>
</comment>
<accession>A0A3D9RUQ2</accession>